<feature type="compositionally biased region" description="Gly residues" evidence="1">
    <location>
        <begin position="296"/>
        <end position="305"/>
    </location>
</feature>
<feature type="compositionally biased region" description="Basic and acidic residues" evidence="1">
    <location>
        <begin position="311"/>
        <end position="332"/>
    </location>
</feature>
<gene>
    <name evidence="2" type="ORF">Cvel_6407</name>
</gene>
<dbReference type="AlphaFoldDB" id="A0A0G4HDN1"/>
<feature type="compositionally biased region" description="Gly residues" evidence="1">
    <location>
        <begin position="98"/>
        <end position="107"/>
    </location>
</feature>
<feature type="region of interest" description="Disordered" evidence="1">
    <location>
        <begin position="183"/>
        <end position="204"/>
    </location>
</feature>
<protein>
    <submittedName>
        <fullName evidence="2">Uncharacterized protein</fullName>
    </submittedName>
</protein>
<reference evidence="2" key="1">
    <citation type="submission" date="2014-11" db="EMBL/GenBank/DDBJ databases">
        <authorList>
            <person name="Otto D Thomas"/>
            <person name="Naeem Raeece"/>
        </authorList>
    </citation>
    <scope>NUCLEOTIDE SEQUENCE</scope>
</reference>
<evidence type="ECO:0000256" key="1">
    <source>
        <dbReference type="SAM" id="MobiDB-lite"/>
    </source>
</evidence>
<feature type="region of interest" description="Disordered" evidence="1">
    <location>
        <begin position="58"/>
        <end position="119"/>
    </location>
</feature>
<dbReference type="PANTHER" id="PTHR23159:SF31">
    <property type="entry name" value="CENTROSOME-ASSOCIATED PROTEIN CEP250 ISOFORM X1"/>
    <property type="match status" value="1"/>
</dbReference>
<dbReference type="VEuPathDB" id="CryptoDB:Cvel_6407"/>
<feature type="region of interest" description="Disordered" evidence="1">
    <location>
        <begin position="533"/>
        <end position="595"/>
    </location>
</feature>
<accession>A0A0G4HDN1</accession>
<proteinExistence type="predicted"/>
<feature type="region of interest" description="Disordered" evidence="1">
    <location>
        <begin position="147"/>
        <end position="170"/>
    </location>
</feature>
<feature type="compositionally biased region" description="Basic and acidic residues" evidence="1">
    <location>
        <begin position="70"/>
        <end position="96"/>
    </location>
</feature>
<feature type="compositionally biased region" description="Polar residues" evidence="1">
    <location>
        <begin position="566"/>
        <end position="580"/>
    </location>
</feature>
<dbReference type="PANTHER" id="PTHR23159">
    <property type="entry name" value="CENTROSOMAL PROTEIN 2"/>
    <property type="match status" value="1"/>
</dbReference>
<feature type="region of interest" description="Disordered" evidence="1">
    <location>
        <begin position="274"/>
        <end position="350"/>
    </location>
</feature>
<feature type="region of interest" description="Disordered" evidence="1">
    <location>
        <begin position="423"/>
        <end position="454"/>
    </location>
</feature>
<organism evidence="2">
    <name type="scientific">Chromera velia CCMP2878</name>
    <dbReference type="NCBI Taxonomy" id="1169474"/>
    <lineage>
        <taxon>Eukaryota</taxon>
        <taxon>Sar</taxon>
        <taxon>Alveolata</taxon>
        <taxon>Colpodellida</taxon>
        <taxon>Chromeraceae</taxon>
        <taxon>Chromera</taxon>
    </lineage>
</organism>
<sequence length="699" mass="76902">MGNCCNIQAGSCLGSRHGVCDSAEMGAWERKLELKETQMKKLKDEVDDLKKKIVTLEKGGARSDGASADGIKRLEEEKDQLEQELKEARLSLEEAKAAGGGRGGGDGSSRSTIIQKKLEMKEGQVKKQMDMLEAKNAEIVELKKQIEEGKASGSADAGGGEEIEKLRQELDEKSNEIEILKSKLAKGSGVGGDGGSLSSSGASGDFSVLQKKLEMEEGQLKKHMDMLKAQNEEIARLKRELEEAKGGGAGGGASGVDEVEKLKKEIQEKGKEIEELKAKTTSGGDTLLQKEEVERGGGVSSGGGESAADAAKWKAEAGKLEGEVKELKEQLEAAKSASDGGGDAPTEKENKTLKQEIEKKNRQTECLWSLLGRIRKENRALKRESDLINQSVEQLLNWFRIYLRRQKLLEGNRTLLGEQEVRDANQHSNAEHASVFRRRPCSQGQLPPPSATEPRKYLRDFERETVTPGGEGFSLADVERHFNDLVDEVNSMAKQRDDAITLLNEQNVWIKYMMEERQKADDGGEAETLSLQERAQDVSQPLQTKTTEEPHTQTPQRSVPTGAMLTLSQPASVTVESSALTDRGGKETIEKERERDIEREQRLNQVHVAVAAVQNPDDPSSPLYNLLACVRQWAESRSGPPVSSAESSFPLVIAPTAPELSRLTQNKDVFTCQQRERDVRVPDAEKLLELERLVGRSER</sequence>
<name>A0A0G4HDN1_9ALVE</name>
<feature type="compositionally biased region" description="Polar residues" evidence="1">
    <location>
        <begin position="533"/>
        <end position="545"/>
    </location>
</feature>
<evidence type="ECO:0000313" key="2">
    <source>
        <dbReference type="EMBL" id="CEM41990.1"/>
    </source>
</evidence>
<dbReference type="EMBL" id="CDMZ01002353">
    <property type="protein sequence ID" value="CEM41990.1"/>
    <property type="molecule type" value="Genomic_DNA"/>
</dbReference>
<feature type="compositionally biased region" description="Basic and acidic residues" evidence="1">
    <location>
        <begin position="583"/>
        <end position="595"/>
    </location>
</feature>